<gene>
    <name evidence="9" type="ORF">GNZ21_11420</name>
</gene>
<reference evidence="9 10" key="1">
    <citation type="submission" date="2019-12" db="EMBL/GenBank/DDBJ databases">
        <title>Nesterenkonia muleiensis sp. nov., a novel actinobacterium isolated from sap of Populus euphratica.</title>
        <authorList>
            <person name="Wang R."/>
        </authorList>
    </citation>
    <scope>NUCLEOTIDE SEQUENCE [LARGE SCALE GENOMIC DNA]</scope>
    <source>
        <strain evidence="9 10">F10</strain>
    </source>
</reference>
<evidence type="ECO:0000313" key="10">
    <source>
        <dbReference type="Proteomes" id="UP000460157"/>
    </source>
</evidence>
<feature type="compositionally biased region" description="Pro residues" evidence="6">
    <location>
        <begin position="1"/>
        <end position="18"/>
    </location>
</feature>
<organism evidence="9 10">
    <name type="scientific">Nesterenkonia alkaliphila</name>
    <dbReference type="NCBI Taxonomy" id="1463631"/>
    <lineage>
        <taxon>Bacteria</taxon>
        <taxon>Bacillati</taxon>
        <taxon>Actinomycetota</taxon>
        <taxon>Actinomycetes</taxon>
        <taxon>Micrococcales</taxon>
        <taxon>Micrococcaceae</taxon>
        <taxon>Nesterenkonia</taxon>
    </lineage>
</organism>
<comment type="caution">
    <text evidence="9">The sequence shown here is derived from an EMBL/GenBank/DDBJ whole genome shotgun (WGS) entry which is preliminary data.</text>
</comment>
<keyword evidence="3 7" id="KW-0812">Transmembrane</keyword>
<name>A0A7K1UKG4_9MICC</name>
<dbReference type="InterPro" id="IPR023845">
    <property type="entry name" value="DUF3817_TM"/>
</dbReference>
<evidence type="ECO:0000256" key="6">
    <source>
        <dbReference type="SAM" id="MobiDB-lite"/>
    </source>
</evidence>
<feature type="transmembrane region" description="Helical" evidence="7">
    <location>
        <begin position="99"/>
        <end position="119"/>
    </location>
</feature>
<feature type="transmembrane region" description="Helical" evidence="7">
    <location>
        <begin position="32"/>
        <end position="53"/>
    </location>
</feature>
<keyword evidence="2" id="KW-1003">Cell membrane</keyword>
<dbReference type="PANTHER" id="PTHR40077:SF1">
    <property type="entry name" value="MEMBRANE PROTEIN"/>
    <property type="match status" value="1"/>
</dbReference>
<dbReference type="RefSeq" id="WP_157324448.1">
    <property type="nucleotide sequence ID" value="NZ_BMFX01000014.1"/>
</dbReference>
<dbReference type="EMBL" id="WRPM01000080">
    <property type="protein sequence ID" value="MVT26960.1"/>
    <property type="molecule type" value="Genomic_DNA"/>
</dbReference>
<proteinExistence type="predicted"/>
<sequence>MTTTPPTPAVPQQQPQPRPARGSYGWQKFMRIAFHVVAILEAITWTGLLYAMYMRHIVGVPEAEDPVPFWGMVHGIAFVVFCGVVTIAWFTFRWRLWEWVVALGMAVPPLMTIPLEVWYSRTGRLKPRPAPAGGSAPGN</sequence>
<keyword evidence="10" id="KW-1185">Reference proteome</keyword>
<keyword evidence="5 7" id="KW-0472">Membrane</keyword>
<evidence type="ECO:0000256" key="4">
    <source>
        <dbReference type="ARBA" id="ARBA00022989"/>
    </source>
</evidence>
<feature type="domain" description="DUF3817" evidence="8">
    <location>
        <begin position="34"/>
        <end position="121"/>
    </location>
</feature>
<evidence type="ECO:0000256" key="1">
    <source>
        <dbReference type="ARBA" id="ARBA00004651"/>
    </source>
</evidence>
<dbReference type="OrthoDB" id="3396203at2"/>
<protein>
    <submittedName>
        <fullName evidence="9">DUF3817 domain-containing protein</fullName>
    </submittedName>
</protein>
<dbReference type="Pfam" id="PF12823">
    <property type="entry name" value="DUF3817"/>
    <property type="match status" value="1"/>
</dbReference>
<dbReference type="NCBIfam" id="TIGR03954">
    <property type="entry name" value="integ_memb_HG"/>
    <property type="match status" value="1"/>
</dbReference>
<accession>A0A7K1UKG4</accession>
<feature type="transmembrane region" description="Helical" evidence="7">
    <location>
        <begin position="73"/>
        <end position="92"/>
    </location>
</feature>
<evidence type="ECO:0000313" key="9">
    <source>
        <dbReference type="EMBL" id="MVT26960.1"/>
    </source>
</evidence>
<keyword evidence="4 7" id="KW-1133">Transmembrane helix</keyword>
<dbReference type="AlphaFoldDB" id="A0A7K1UKG4"/>
<evidence type="ECO:0000256" key="2">
    <source>
        <dbReference type="ARBA" id="ARBA00022475"/>
    </source>
</evidence>
<comment type="subcellular location">
    <subcellularLocation>
        <location evidence="1">Cell membrane</location>
        <topology evidence="1">Multi-pass membrane protein</topology>
    </subcellularLocation>
</comment>
<evidence type="ECO:0000256" key="3">
    <source>
        <dbReference type="ARBA" id="ARBA00022692"/>
    </source>
</evidence>
<feature type="region of interest" description="Disordered" evidence="6">
    <location>
        <begin position="1"/>
        <end position="22"/>
    </location>
</feature>
<evidence type="ECO:0000256" key="5">
    <source>
        <dbReference type="ARBA" id="ARBA00023136"/>
    </source>
</evidence>
<dbReference type="Proteomes" id="UP000460157">
    <property type="component" value="Unassembled WGS sequence"/>
</dbReference>
<evidence type="ECO:0000259" key="8">
    <source>
        <dbReference type="Pfam" id="PF12823"/>
    </source>
</evidence>
<dbReference type="GO" id="GO:0005886">
    <property type="term" value="C:plasma membrane"/>
    <property type="evidence" value="ECO:0007669"/>
    <property type="project" value="UniProtKB-SubCell"/>
</dbReference>
<evidence type="ECO:0000256" key="7">
    <source>
        <dbReference type="SAM" id="Phobius"/>
    </source>
</evidence>
<dbReference type="PANTHER" id="PTHR40077">
    <property type="entry name" value="MEMBRANE PROTEIN-RELATED"/>
    <property type="match status" value="1"/>
</dbReference>